<keyword evidence="1" id="KW-0812">Transmembrane</keyword>
<gene>
    <name evidence="3" type="primary">ccsA</name>
    <name evidence="3" type="ORF">AAIA72_07700</name>
</gene>
<organism evidence="3">
    <name type="scientific">Thermohahella caldifontis</name>
    <dbReference type="NCBI Taxonomy" id="3142973"/>
    <lineage>
        <taxon>Bacteria</taxon>
        <taxon>Pseudomonadati</taxon>
        <taxon>Pseudomonadota</taxon>
        <taxon>Gammaproteobacteria</taxon>
        <taxon>Oceanospirillales</taxon>
        <taxon>Hahellaceae</taxon>
        <taxon>Thermohahella</taxon>
    </lineage>
</organism>
<feature type="transmembrane region" description="Helical" evidence="1">
    <location>
        <begin position="39"/>
        <end position="61"/>
    </location>
</feature>
<feature type="transmembrane region" description="Helical" evidence="1">
    <location>
        <begin position="94"/>
        <end position="113"/>
    </location>
</feature>
<evidence type="ECO:0000259" key="2">
    <source>
        <dbReference type="Pfam" id="PF01578"/>
    </source>
</evidence>
<feature type="transmembrane region" description="Helical" evidence="1">
    <location>
        <begin position="212"/>
        <end position="230"/>
    </location>
</feature>
<dbReference type="PANTHER" id="PTHR38034:SF1">
    <property type="entry name" value="INNER MEMBRANE PROTEIN YPJD"/>
    <property type="match status" value="1"/>
</dbReference>
<dbReference type="PANTHER" id="PTHR38034">
    <property type="entry name" value="INNER MEMBRANE PROTEIN YPJD"/>
    <property type="match status" value="1"/>
</dbReference>
<keyword evidence="1" id="KW-0472">Membrane</keyword>
<keyword evidence="1" id="KW-1133">Transmembrane helix</keyword>
<feature type="transmembrane region" description="Helical" evidence="1">
    <location>
        <begin position="242"/>
        <end position="265"/>
    </location>
</feature>
<protein>
    <submittedName>
        <fullName evidence="3">Cytochrome c biogenesis protein CcsA</fullName>
    </submittedName>
</protein>
<feature type="transmembrane region" description="Helical" evidence="1">
    <location>
        <begin position="6"/>
        <end position="27"/>
    </location>
</feature>
<feature type="transmembrane region" description="Helical" evidence="1">
    <location>
        <begin position="133"/>
        <end position="151"/>
    </location>
</feature>
<accession>A0AB39V0Q6</accession>
<dbReference type="InterPro" id="IPR002541">
    <property type="entry name" value="Cyt_c_assembly"/>
</dbReference>
<dbReference type="AlphaFoldDB" id="A0AB39V0Q6"/>
<feature type="transmembrane region" description="Helical" evidence="1">
    <location>
        <begin position="67"/>
        <end position="87"/>
    </location>
</feature>
<dbReference type="GO" id="GO:0005886">
    <property type="term" value="C:plasma membrane"/>
    <property type="evidence" value="ECO:0007669"/>
    <property type="project" value="TreeGrafter"/>
</dbReference>
<dbReference type="InterPro" id="IPR052372">
    <property type="entry name" value="YpjD/HemX"/>
</dbReference>
<dbReference type="RefSeq" id="WP_369602821.1">
    <property type="nucleotide sequence ID" value="NZ_CP154858.1"/>
</dbReference>
<name>A0AB39V0Q6_9GAMM</name>
<feature type="domain" description="Cytochrome c assembly protein" evidence="2">
    <location>
        <begin position="61"/>
        <end position="264"/>
    </location>
</feature>
<evidence type="ECO:0000256" key="1">
    <source>
        <dbReference type="SAM" id="Phobius"/>
    </source>
</evidence>
<dbReference type="KEGG" id="tcd:AAIA72_07700"/>
<dbReference type="GO" id="GO:0020037">
    <property type="term" value="F:heme binding"/>
    <property type="evidence" value="ECO:0007669"/>
    <property type="project" value="InterPro"/>
</dbReference>
<proteinExistence type="predicted"/>
<dbReference type="Pfam" id="PF01578">
    <property type="entry name" value="Cytochrom_C_asm"/>
    <property type="match status" value="1"/>
</dbReference>
<dbReference type="EMBL" id="CP154858">
    <property type="protein sequence ID" value="XDT73842.1"/>
    <property type="molecule type" value="Genomic_DNA"/>
</dbReference>
<evidence type="ECO:0000313" key="3">
    <source>
        <dbReference type="EMBL" id="XDT73842.1"/>
    </source>
</evidence>
<feature type="transmembrane region" description="Helical" evidence="1">
    <location>
        <begin position="181"/>
        <end position="200"/>
    </location>
</feature>
<dbReference type="GO" id="GO:0017004">
    <property type="term" value="P:cytochrome complex assembly"/>
    <property type="evidence" value="ECO:0007669"/>
    <property type="project" value="InterPro"/>
</dbReference>
<reference evidence="3" key="1">
    <citation type="submission" date="2024-05" db="EMBL/GenBank/DDBJ databases">
        <title>Genome sequencing of novel strain.</title>
        <authorList>
            <person name="Ganbat D."/>
            <person name="Ganbat S."/>
            <person name="Lee S.-J."/>
        </authorList>
    </citation>
    <scope>NUCLEOTIDE SEQUENCE</scope>
    <source>
        <strain evidence="3">SMD15-11</strain>
    </source>
</reference>
<sequence>MTGVTLLLIFLSALLYGAAWALQLRHYRRRQAAVSRRALSLGIVAAAFHFGVALRLIRAHGGWDFDIFNTATVISGVIAVLALYLAARKRVGNLILFVLPVTTLFLFAGLFSPGVPTTDPKSLGLTAHISLSLLSYAILSIAAVQSLLIYAQNRQLKQHRNGRLLGALPPLQAMEAILFELIYSGAAILALAIALGFAFVDDLFAQHLAHKTFFSLLSLAVFMTLIWGHRARGWRGLTAARFTLIGCILLMLGFFGSKLVLELILGTR</sequence>